<evidence type="ECO:0000313" key="2">
    <source>
        <dbReference type="EMBL" id="QLH62595.1"/>
    </source>
</evidence>
<protein>
    <submittedName>
        <fullName evidence="2">Class I SAM-dependent methyltransferase</fullName>
    </submittedName>
</protein>
<feature type="domain" description="Methyltransferase type 12" evidence="1">
    <location>
        <begin position="41"/>
        <end position="122"/>
    </location>
</feature>
<keyword evidence="2" id="KW-0489">Methyltransferase</keyword>
<gene>
    <name evidence="2" type="ORF">SYMBAF_06115</name>
</gene>
<dbReference type="Pfam" id="PF08242">
    <property type="entry name" value="Methyltransf_12"/>
    <property type="match status" value="1"/>
</dbReference>
<dbReference type="RefSeq" id="WP_040265955.1">
    <property type="nucleotide sequence ID" value="NZ_CP050855.1"/>
</dbReference>
<dbReference type="Proteomes" id="UP000042738">
    <property type="component" value="Chromosome"/>
</dbReference>
<keyword evidence="2" id="KW-0808">Transferase</keyword>
<dbReference type="InterPro" id="IPR013217">
    <property type="entry name" value="Methyltransf_12"/>
</dbReference>
<dbReference type="AlphaFoldDB" id="A0A068Z488"/>
<evidence type="ECO:0000259" key="1">
    <source>
        <dbReference type="Pfam" id="PF08242"/>
    </source>
</evidence>
<reference evidence="2 3" key="1">
    <citation type="journal article" date="2014" name="Genome Announc.">
        <title>Whole-Genome Sequence of Serratia symbiotica Strain CWBI-2.3T, a Free-Living Symbiont of the Black Bean Aphid Aphis fabae.</title>
        <authorList>
            <person name="Foray V."/>
            <person name="Grigorescu A.S."/>
            <person name="Sabri A."/>
            <person name="Haubruge E."/>
            <person name="Lognay G."/>
            <person name="Francis F."/>
            <person name="Fauconnier M.L."/>
            <person name="Hance T."/>
            <person name="Thonart P."/>
        </authorList>
    </citation>
    <scope>NUCLEOTIDE SEQUENCE [LARGE SCALE GENOMIC DNA]</scope>
    <source>
        <strain evidence="2">CWBI-2.3</strain>
    </source>
</reference>
<name>A0A068Z488_9GAMM</name>
<dbReference type="GO" id="GO:0032259">
    <property type="term" value="P:methylation"/>
    <property type="evidence" value="ECO:0007669"/>
    <property type="project" value="UniProtKB-KW"/>
</dbReference>
<proteinExistence type="predicted"/>
<dbReference type="STRING" id="138074.SYMBAF_50377"/>
<dbReference type="InterPro" id="IPR029063">
    <property type="entry name" value="SAM-dependent_MTases_sf"/>
</dbReference>
<evidence type="ECO:0000313" key="3">
    <source>
        <dbReference type="Proteomes" id="UP000042738"/>
    </source>
</evidence>
<dbReference type="GeneID" id="93736090"/>
<dbReference type="Gene3D" id="3.40.50.150">
    <property type="entry name" value="Vaccinia Virus protein VP39"/>
    <property type="match status" value="1"/>
</dbReference>
<dbReference type="GO" id="GO:0008168">
    <property type="term" value="F:methyltransferase activity"/>
    <property type="evidence" value="ECO:0007669"/>
    <property type="project" value="UniProtKB-KW"/>
</dbReference>
<sequence length="234" mass="25575">MDDFYSPVAEFYDLVGRAHSAGEQALRERLSAMTHIHDPILDIGAGTGRTVMTIAESVPQVDILAVEPAPAMRAVLTHAVAQCLELRQRVTIIPDTVDQLQLPQRLGAIVAFGVLGHLTSLQRQGLWPLLLPRLARGAPIFVELLPVEKPVVLPRMMLANETIGQRHYQATLEGEPGPDDTMLLTSCWTVSGGPCATQVIRNRSVWHTFGLDDLARESGLHAQRLTPQAGVLYV</sequence>
<dbReference type="EMBL" id="CP050855">
    <property type="protein sequence ID" value="QLH62595.1"/>
    <property type="molecule type" value="Genomic_DNA"/>
</dbReference>
<organism evidence="2 3">
    <name type="scientific">Serratia symbiotica</name>
    <dbReference type="NCBI Taxonomy" id="138074"/>
    <lineage>
        <taxon>Bacteria</taxon>
        <taxon>Pseudomonadati</taxon>
        <taxon>Pseudomonadota</taxon>
        <taxon>Gammaproteobacteria</taxon>
        <taxon>Enterobacterales</taxon>
        <taxon>Yersiniaceae</taxon>
        <taxon>Serratia</taxon>
    </lineage>
</organism>
<dbReference type="SUPFAM" id="SSF53335">
    <property type="entry name" value="S-adenosyl-L-methionine-dependent methyltransferases"/>
    <property type="match status" value="1"/>
</dbReference>
<accession>A0A068Z488</accession>
<dbReference type="CDD" id="cd02440">
    <property type="entry name" value="AdoMet_MTases"/>
    <property type="match status" value="1"/>
</dbReference>